<dbReference type="PANTHER" id="PTHR11142:SF0">
    <property type="entry name" value="TRNA PSEUDOURIDINE SYNTHASE-LIKE 1"/>
    <property type="match status" value="1"/>
</dbReference>
<name>A0A381VLQ4_9ZZZZ</name>
<reference evidence="5" key="1">
    <citation type="submission" date="2018-05" db="EMBL/GenBank/DDBJ databases">
        <authorList>
            <person name="Lanie J.A."/>
            <person name="Ng W.-L."/>
            <person name="Kazmierczak K.M."/>
            <person name="Andrzejewski T.M."/>
            <person name="Davidsen T.M."/>
            <person name="Wayne K.J."/>
            <person name="Tettelin H."/>
            <person name="Glass J.I."/>
            <person name="Rusch D."/>
            <person name="Podicherti R."/>
            <person name="Tsui H.-C.T."/>
            <person name="Winkler M.E."/>
        </authorList>
    </citation>
    <scope>NUCLEOTIDE SEQUENCE</scope>
</reference>
<protein>
    <recommendedName>
        <fullName evidence="4">Pseudouridine synthase I TruA alpha/beta domain-containing protein</fullName>
    </recommendedName>
</protein>
<dbReference type="GO" id="GO:0009982">
    <property type="term" value="F:pseudouridine synthase activity"/>
    <property type="evidence" value="ECO:0007669"/>
    <property type="project" value="InterPro"/>
</dbReference>
<evidence type="ECO:0000256" key="1">
    <source>
        <dbReference type="ARBA" id="ARBA00009375"/>
    </source>
</evidence>
<dbReference type="EMBL" id="UINC01009174">
    <property type="protein sequence ID" value="SVA41164.1"/>
    <property type="molecule type" value="Genomic_DNA"/>
</dbReference>
<evidence type="ECO:0000313" key="5">
    <source>
        <dbReference type="EMBL" id="SVA41164.1"/>
    </source>
</evidence>
<feature type="non-terminal residue" evidence="5">
    <location>
        <position position="1"/>
    </location>
</feature>
<dbReference type="InterPro" id="IPR020095">
    <property type="entry name" value="PsdUridine_synth_TruA_C"/>
</dbReference>
<organism evidence="5">
    <name type="scientific">marine metagenome</name>
    <dbReference type="NCBI Taxonomy" id="408172"/>
    <lineage>
        <taxon>unclassified sequences</taxon>
        <taxon>metagenomes</taxon>
        <taxon>ecological metagenomes</taxon>
    </lineage>
</organism>
<dbReference type="InterPro" id="IPR001406">
    <property type="entry name" value="PsdUridine_synth_TruA"/>
</dbReference>
<dbReference type="Pfam" id="PF01416">
    <property type="entry name" value="PseudoU_synth_1"/>
    <property type="match status" value="1"/>
</dbReference>
<dbReference type="InterPro" id="IPR020097">
    <property type="entry name" value="PsdUridine_synth_TruA_a/b_dom"/>
</dbReference>
<evidence type="ECO:0000256" key="2">
    <source>
        <dbReference type="ARBA" id="ARBA00022694"/>
    </source>
</evidence>
<dbReference type="Gene3D" id="3.30.70.660">
    <property type="entry name" value="Pseudouridine synthase I, catalytic domain, C-terminal subdomain"/>
    <property type="match status" value="1"/>
</dbReference>
<evidence type="ECO:0000259" key="4">
    <source>
        <dbReference type="Pfam" id="PF01416"/>
    </source>
</evidence>
<dbReference type="GO" id="GO:0031119">
    <property type="term" value="P:tRNA pseudouridine synthesis"/>
    <property type="evidence" value="ECO:0007669"/>
    <property type="project" value="TreeGrafter"/>
</dbReference>
<gene>
    <name evidence="5" type="ORF">METZ01_LOCUS94018</name>
</gene>
<dbReference type="AlphaFoldDB" id="A0A381VLQ4"/>
<evidence type="ECO:0000256" key="3">
    <source>
        <dbReference type="ARBA" id="ARBA00023235"/>
    </source>
</evidence>
<proteinExistence type="inferred from homology"/>
<accession>A0A381VLQ4</accession>
<dbReference type="InterPro" id="IPR020103">
    <property type="entry name" value="PsdUridine_synth_cat_dom_sf"/>
</dbReference>
<sequence>PVFLRNYVQWEQQNLDVHLMISEATYLEGTHNFNAFRGSKCIAKNPNRTIKAIEIIERDNFLIFYISANAYLYNMVRIIVGTLIDIGKGVMKQSVIDVLDSQNRKFAGRTAQSNGLFFLGSSYNKIKLDQQNDLLNLYNFLRINEN</sequence>
<dbReference type="SUPFAM" id="SSF55120">
    <property type="entry name" value="Pseudouridine synthase"/>
    <property type="match status" value="1"/>
</dbReference>
<comment type="similarity">
    <text evidence="1">Belongs to the tRNA pseudouridine synthase TruA family.</text>
</comment>
<feature type="domain" description="Pseudouridine synthase I TruA alpha/beta" evidence="4">
    <location>
        <begin position="24"/>
        <end position="124"/>
    </location>
</feature>
<keyword evidence="2" id="KW-0819">tRNA processing</keyword>
<dbReference type="GO" id="GO:0003723">
    <property type="term" value="F:RNA binding"/>
    <property type="evidence" value="ECO:0007669"/>
    <property type="project" value="InterPro"/>
</dbReference>
<keyword evidence="3" id="KW-0413">Isomerase</keyword>
<dbReference type="PANTHER" id="PTHR11142">
    <property type="entry name" value="PSEUDOURIDYLATE SYNTHASE"/>
    <property type="match status" value="1"/>
</dbReference>